<gene>
    <name evidence="2" type="ORF">S01H1_06429</name>
</gene>
<comment type="caution">
    <text evidence="2">The sequence shown here is derived from an EMBL/GenBank/DDBJ whole genome shotgun (WGS) entry which is preliminary data.</text>
</comment>
<evidence type="ECO:0000313" key="2">
    <source>
        <dbReference type="EMBL" id="GAF81056.1"/>
    </source>
</evidence>
<reference evidence="2" key="1">
    <citation type="journal article" date="2014" name="Front. Microbiol.">
        <title>High frequency of phylogenetically diverse reductive dehalogenase-homologous genes in deep subseafloor sedimentary metagenomes.</title>
        <authorList>
            <person name="Kawai M."/>
            <person name="Futagami T."/>
            <person name="Toyoda A."/>
            <person name="Takaki Y."/>
            <person name="Nishi S."/>
            <person name="Hori S."/>
            <person name="Arai W."/>
            <person name="Tsubouchi T."/>
            <person name="Morono Y."/>
            <person name="Uchiyama I."/>
            <person name="Ito T."/>
            <person name="Fujiyama A."/>
            <person name="Inagaki F."/>
            <person name="Takami H."/>
        </authorList>
    </citation>
    <scope>NUCLEOTIDE SEQUENCE</scope>
    <source>
        <strain evidence="2">Expedition CK06-06</strain>
    </source>
</reference>
<evidence type="ECO:0000256" key="1">
    <source>
        <dbReference type="SAM" id="MobiDB-lite"/>
    </source>
</evidence>
<feature type="region of interest" description="Disordered" evidence="1">
    <location>
        <begin position="1"/>
        <end position="31"/>
    </location>
</feature>
<organism evidence="2">
    <name type="scientific">marine sediment metagenome</name>
    <dbReference type="NCBI Taxonomy" id="412755"/>
    <lineage>
        <taxon>unclassified sequences</taxon>
        <taxon>metagenomes</taxon>
        <taxon>ecological metagenomes</taxon>
    </lineage>
</organism>
<proteinExistence type="predicted"/>
<sequence>MPTATQLANLRPARPGEVRNPEGRNQFSRDRERREQFLAICKAINACEDDALLERLVRALVEQAVDGAIRGDMRLLGQLLDHLMPVQGLGEAVYNQERRLRTAFSQ</sequence>
<dbReference type="AlphaFoldDB" id="X0T133"/>
<name>X0T133_9ZZZZ</name>
<dbReference type="EMBL" id="BARS01003320">
    <property type="protein sequence ID" value="GAF81056.1"/>
    <property type="molecule type" value="Genomic_DNA"/>
</dbReference>
<feature type="compositionally biased region" description="Basic and acidic residues" evidence="1">
    <location>
        <begin position="14"/>
        <end position="31"/>
    </location>
</feature>
<protein>
    <submittedName>
        <fullName evidence="2">Uncharacterized protein</fullName>
    </submittedName>
</protein>
<accession>X0T133</accession>